<dbReference type="Pfam" id="PF07690">
    <property type="entry name" value="MFS_1"/>
    <property type="match status" value="1"/>
</dbReference>
<evidence type="ECO:0000256" key="2">
    <source>
        <dbReference type="ARBA" id="ARBA00022692"/>
    </source>
</evidence>
<feature type="transmembrane region" description="Helical" evidence="6">
    <location>
        <begin position="470"/>
        <end position="489"/>
    </location>
</feature>
<evidence type="ECO:0000256" key="6">
    <source>
        <dbReference type="SAM" id="Phobius"/>
    </source>
</evidence>
<feature type="transmembrane region" description="Helical" evidence="6">
    <location>
        <begin position="299"/>
        <end position="317"/>
    </location>
</feature>
<sequence length="645" mass="69426">MVVTGCNGLRYTQRERSCAPEQLERAPTRSLAMPSSPHRNSLAPPPSNQTSTSAAPSNTASTPRIRYQSGHVLDHIDSYILRGEDMTHSPGESRLPSPVPSIRAGADGERRGKREEEEEERTLTSGSANGGAGRDGLDDAAKGLRSRKVSGVDEGEKRRSNKEDSGGEQLTDPATRQWKNDVVTFDSKDDPANPKNWTFRRRYFLVALLGMTTMCSTFASSIFSTATPAVAAEFGVSTEVATLGTSLFLCGFILGPIIFGPLSEVYGRKTIFIGTFAFICFSAGTATAKDLQTIMLTRFWAGVGASAAPSVVGGALADMFDARERATAVVFYSLAIVAGPTVSPVIGSAVTYLVVILSSFVGLISVVVVPETFASVILTRKAKKLRFETKRWALHSKHEENDFSLKHFAEKTLTRPILMLVKEPTVTAICTYNFFTCALFGASGTLYLLFSSVPIIFEEGHGWTPVQSSLTFLAVLVGTLIAAFINYLYSRFVFARHIDKHGSAPPEMRLGPMMVGGIVFPVGFFLLGWAPVAGKIVGLAFVGVAFLLIFQAGVNYLIDAYLQYSASAIAANTFLRSIFASALPLIAMPLFHNLGVGFACTLLGCIAAVLGVVPFAFYRSSSSIRSSLRYYGPQLRGMSSFAKAG</sequence>
<keyword evidence="3 6" id="KW-1133">Transmembrane helix</keyword>
<feature type="region of interest" description="Disordered" evidence="5">
    <location>
        <begin position="16"/>
        <end position="70"/>
    </location>
</feature>
<comment type="subcellular location">
    <subcellularLocation>
        <location evidence="1">Membrane</location>
        <topology evidence="1">Multi-pass membrane protein</topology>
    </subcellularLocation>
</comment>
<reference evidence="8 9" key="1">
    <citation type="journal article" date="2018" name="Elife">
        <title>Functional genomics of lipid metabolism in the oleaginous yeast Rhodosporidium toruloides.</title>
        <authorList>
            <person name="Coradetti S.T."/>
            <person name="Pinel D."/>
            <person name="Geiselman G."/>
            <person name="Ito M."/>
            <person name="Mondo S."/>
            <person name="Reilly M.C."/>
            <person name="Cheng Y.F."/>
            <person name="Bauer S."/>
            <person name="Grigoriev I."/>
            <person name="Gladden J.M."/>
            <person name="Simmons B.A."/>
            <person name="Brem R."/>
            <person name="Arkin A.P."/>
            <person name="Skerker J.M."/>
        </authorList>
    </citation>
    <scope>NUCLEOTIDE SEQUENCE [LARGE SCALE GENOMIC DNA]</scope>
    <source>
        <strain evidence="8 9">NBRC 0880</strain>
    </source>
</reference>
<name>A0A2T0ADL4_RHOTO</name>
<feature type="transmembrane region" description="Helical" evidence="6">
    <location>
        <begin position="536"/>
        <end position="557"/>
    </location>
</feature>
<dbReference type="AlphaFoldDB" id="A0A2T0ADL4"/>
<comment type="caution">
    <text evidence="8">The sequence shown here is derived from an EMBL/GenBank/DDBJ whole genome shotgun (WGS) entry which is preliminary data.</text>
</comment>
<feature type="transmembrane region" description="Helical" evidence="6">
    <location>
        <begin position="510"/>
        <end position="530"/>
    </location>
</feature>
<dbReference type="Proteomes" id="UP000239560">
    <property type="component" value="Unassembled WGS sequence"/>
</dbReference>
<accession>A0A2T0ADL4</accession>
<feature type="compositionally biased region" description="Basic and acidic residues" evidence="5">
    <location>
        <begin position="106"/>
        <end position="115"/>
    </location>
</feature>
<proteinExistence type="predicted"/>
<dbReference type="OrthoDB" id="9986881at2759"/>
<dbReference type="GO" id="GO:0022857">
    <property type="term" value="F:transmembrane transporter activity"/>
    <property type="evidence" value="ECO:0007669"/>
    <property type="project" value="InterPro"/>
</dbReference>
<evidence type="ECO:0000259" key="7">
    <source>
        <dbReference type="PROSITE" id="PS50850"/>
    </source>
</evidence>
<dbReference type="GO" id="GO:0005886">
    <property type="term" value="C:plasma membrane"/>
    <property type="evidence" value="ECO:0007669"/>
    <property type="project" value="TreeGrafter"/>
</dbReference>
<evidence type="ECO:0000256" key="3">
    <source>
        <dbReference type="ARBA" id="ARBA00022989"/>
    </source>
</evidence>
<protein>
    <submittedName>
        <fullName evidence="8">Major facilitator superfamily domain-containing protein</fullName>
    </submittedName>
</protein>
<feature type="transmembrane region" description="Helical" evidence="6">
    <location>
        <begin position="243"/>
        <end position="263"/>
    </location>
</feature>
<feature type="transmembrane region" description="Helical" evidence="6">
    <location>
        <begin position="425"/>
        <end position="450"/>
    </location>
</feature>
<feature type="compositionally biased region" description="Basic and acidic residues" evidence="5">
    <location>
        <begin position="150"/>
        <end position="165"/>
    </location>
</feature>
<keyword evidence="2 6" id="KW-0812">Transmembrane</keyword>
<evidence type="ECO:0000256" key="1">
    <source>
        <dbReference type="ARBA" id="ARBA00004141"/>
    </source>
</evidence>
<dbReference type="PROSITE" id="PS50850">
    <property type="entry name" value="MFS"/>
    <property type="match status" value="1"/>
</dbReference>
<evidence type="ECO:0000256" key="4">
    <source>
        <dbReference type="ARBA" id="ARBA00023136"/>
    </source>
</evidence>
<feature type="transmembrane region" description="Helical" evidence="6">
    <location>
        <begin position="203"/>
        <end position="223"/>
    </location>
</feature>
<feature type="compositionally biased region" description="Basic and acidic residues" evidence="5">
    <location>
        <begin position="16"/>
        <end position="27"/>
    </location>
</feature>
<dbReference type="PANTHER" id="PTHR23502:SF59">
    <property type="entry name" value="MULTIDRUG TRANSPORTER, PUTATIVE (AFU_ORTHOLOGUE AFUA_1G10370)-RELATED"/>
    <property type="match status" value="1"/>
</dbReference>
<dbReference type="InterPro" id="IPR011701">
    <property type="entry name" value="MFS"/>
</dbReference>
<organism evidence="8 9">
    <name type="scientific">Rhodotorula toruloides</name>
    <name type="common">Yeast</name>
    <name type="synonym">Rhodosporidium toruloides</name>
    <dbReference type="NCBI Taxonomy" id="5286"/>
    <lineage>
        <taxon>Eukaryota</taxon>
        <taxon>Fungi</taxon>
        <taxon>Dikarya</taxon>
        <taxon>Basidiomycota</taxon>
        <taxon>Pucciniomycotina</taxon>
        <taxon>Microbotryomycetes</taxon>
        <taxon>Sporidiobolales</taxon>
        <taxon>Sporidiobolaceae</taxon>
        <taxon>Rhodotorula</taxon>
    </lineage>
</organism>
<dbReference type="SUPFAM" id="SSF103473">
    <property type="entry name" value="MFS general substrate transporter"/>
    <property type="match status" value="1"/>
</dbReference>
<feature type="transmembrane region" description="Helical" evidence="6">
    <location>
        <begin position="329"/>
        <end position="346"/>
    </location>
</feature>
<dbReference type="Gene3D" id="1.20.1250.20">
    <property type="entry name" value="MFS general substrate transporter like domains"/>
    <property type="match status" value="1"/>
</dbReference>
<dbReference type="InterPro" id="IPR020846">
    <property type="entry name" value="MFS_dom"/>
</dbReference>
<feature type="region of interest" description="Disordered" evidence="5">
    <location>
        <begin position="84"/>
        <end position="187"/>
    </location>
</feature>
<keyword evidence="4 6" id="KW-0472">Membrane</keyword>
<evidence type="ECO:0000313" key="9">
    <source>
        <dbReference type="Proteomes" id="UP000239560"/>
    </source>
</evidence>
<feature type="transmembrane region" description="Helical" evidence="6">
    <location>
        <begin position="352"/>
        <end position="378"/>
    </location>
</feature>
<dbReference type="EMBL" id="LCTV02000003">
    <property type="protein sequence ID" value="PRQ76106.1"/>
    <property type="molecule type" value="Genomic_DNA"/>
</dbReference>
<evidence type="ECO:0000313" key="8">
    <source>
        <dbReference type="EMBL" id="PRQ76106.1"/>
    </source>
</evidence>
<feature type="transmembrane region" description="Helical" evidence="6">
    <location>
        <begin position="569"/>
        <end position="590"/>
    </location>
</feature>
<gene>
    <name evidence="8" type="ORF">AAT19DRAFT_13128</name>
</gene>
<feature type="domain" description="Major facilitator superfamily (MFS) profile" evidence="7">
    <location>
        <begin position="205"/>
        <end position="622"/>
    </location>
</feature>
<dbReference type="InterPro" id="IPR036259">
    <property type="entry name" value="MFS_trans_sf"/>
</dbReference>
<dbReference type="CDD" id="cd17323">
    <property type="entry name" value="MFS_Tpo1_MDR_like"/>
    <property type="match status" value="1"/>
</dbReference>
<evidence type="ECO:0000256" key="5">
    <source>
        <dbReference type="SAM" id="MobiDB-lite"/>
    </source>
</evidence>
<feature type="transmembrane region" description="Helical" evidence="6">
    <location>
        <begin position="270"/>
        <end position="287"/>
    </location>
</feature>
<feature type="transmembrane region" description="Helical" evidence="6">
    <location>
        <begin position="596"/>
        <end position="618"/>
    </location>
</feature>
<feature type="compositionally biased region" description="Low complexity" evidence="5">
    <location>
        <begin position="48"/>
        <end position="63"/>
    </location>
</feature>
<dbReference type="PANTHER" id="PTHR23502">
    <property type="entry name" value="MAJOR FACILITATOR SUPERFAMILY"/>
    <property type="match status" value="1"/>
</dbReference>